<dbReference type="OrthoDB" id="5575144at2759"/>
<reference evidence="6 8" key="1">
    <citation type="submission" date="2015-02" db="EMBL/GenBank/DDBJ databases">
        <authorList>
            <person name="Chooi Y.-H."/>
        </authorList>
    </citation>
    <scope>NUCLEOTIDE SEQUENCE [LARGE SCALE GENOMIC DNA]</scope>
    <source>
        <strain evidence="6">E3</strain>
    </source>
</reference>
<evidence type="ECO:0000259" key="5">
    <source>
        <dbReference type="PROSITE" id="PS50048"/>
    </source>
</evidence>
<evidence type="ECO:0000256" key="3">
    <source>
        <dbReference type="ARBA" id="ARBA00023125"/>
    </source>
</evidence>
<evidence type="ECO:0000256" key="2">
    <source>
        <dbReference type="ARBA" id="ARBA00022723"/>
    </source>
</evidence>
<keyword evidence="8" id="KW-1185">Reference proteome</keyword>
<feature type="domain" description="Zn(2)-C6 fungal-type" evidence="5">
    <location>
        <begin position="12"/>
        <end position="41"/>
    </location>
</feature>
<dbReference type="SMART" id="SM00066">
    <property type="entry name" value="GAL4"/>
    <property type="match status" value="2"/>
</dbReference>
<dbReference type="GO" id="GO:0003677">
    <property type="term" value="F:DNA binding"/>
    <property type="evidence" value="ECO:0007669"/>
    <property type="project" value="UniProtKB-KW"/>
</dbReference>
<dbReference type="GO" id="GO:0000981">
    <property type="term" value="F:DNA-binding transcription factor activity, RNA polymerase II-specific"/>
    <property type="evidence" value="ECO:0007669"/>
    <property type="project" value="InterPro"/>
</dbReference>
<geneLocation type="mitochondrion" evidence="7"/>
<accession>A0A0G4J8U5</accession>
<dbReference type="EMBL" id="CDSF01000155">
    <property type="protein sequence ID" value="CEP03681.1"/>
    <property type="molecule type" value="Genomic_DNA"/>
</dbReference>
<reference evidence="7 9" key="2">
    <citation type="submission" date="2018-03" db="EMBL/GenBank/DDBJ databases">
        <authorList>
            <person name="Fogelqvist J."/>
        </authorList>
    </citation>
    <scope>NUCLEOTIDE SEQUENCE [LARGE SCALE GENOMIC DNA]</scope>
</reference>
<feature type="domain" description="Zn(2)-C6 fungal-type" evidence="5">
    <location>
        <begin position="58"/>
        <end position="87"/>
    </location>
</feature>
<evidence type="ECO:0000313" key="7">
    <source>
        <dbReference type="EMBL" id="SPQ99644.1"/>
    </source>
</evidence>
<dbReference type="InterPro" id="IPR036864">
    <property type="entry name" value="Zn2-C6_fun-type_DNA-bd_sf"/>
</dbReference>
<protein>
    <recommendedName>
        <fullName evidence="5">Zn(2)-C6 fungal-type domain-containing protein</fullName>
    </recommendedName>
</protein>
<dbReference type="GO" id="GO:0008270">
    <property type="term" value="F:zinc ion binding"/>
    <property type="evidence" value="ECO:0007669"/>
    <property type="project" value="InterPro"/>
</dbReference>
<dbReference type="Proteomes" id="UP000039324">
    <property type="component" value="Unassembled WGS sequence"/>
</dbReference>
<evidence type="ECO:0000313" key="6">
    <source>
        <dbReference type="EMBL" id="CEP03681.1"/>
    </source>
</evidence>
<proteinExistence type="predicted"/>
<keyword evidence="2" id="KW-0479">Metal-binding</keyword>
<gene>
    <name evidence="6" type="ORF">PBRA_003288</name>
    <name evidence="7" type="ORF">PLBR_LOCUS6859</name>
</gene>
<dbReference type="GO" id="GO:0005634">
    <property type="term" value="C:nucleus"/>
    <property type="evidence" value="ECO:0007669"/>
    <property type="project" value="UniProtKB-SubCell"/>
</dbReference>
<keyword evidence="7" id="KW-0496">Mitochondrion</keyword>
<dbReference type="SUPFAM" id="SSF57701">
    <property type="entry name" value="Zn2/Cys6 DNA-binding domain"/>
    <property type="match status" value="2"/>
</dbReference>
<evidence type="ECO:0000256" key="1">
    <source>
        <dbReference type="ARBA" id="ARBA00004123"/>
    </source>
</evidence>
<dbReference type="PROSITE" id="PS50048">
    <property type="entry name" value="ZN2_CY6_FUNGAL_2"/>
    <property type="match status" value="2"/>
</dbReference>
<dbReference type="PANTHER" id="PTHR46910:SF3">
    <property type="entry name" value="HALOTOLERANCE PROTEIN 9-RELATED"/>
    <property type="match status" value="1"/>
</dbReference>
<evidence type="ECO:0000313" key="9">
    <source>
        <dbReference type="Proteomes" id="UP000290189"/>
    </source>
</evidence>
<evidence type="ECO:0000256" key="4">
    <source>
        <dbReference type="ARBA" id="ARBA00023242"/>
    </source>
</evidence>
<sequence length="317" mass="36306">MVFHGRNPARASCSACAQQKVRCDGQRPCARCARRQHECRDQQWRPPVFSKRERVSRACRSCARAKAKCEAERPCTRCVRLNRADSCASRWMKLEQPERCLEVESPLHVMTPVPDFVTTILMTLHRRYTPQFLRSIPGTIWQAYYRSLRIALDAEKVSYVEQEISDPGAEWALSPPSDPPITGGHLPFIDEGPLLVYKVQADGDALTTTALFNDAGKALFGYTGEEFSECSNRLQEELLGMFMPKMFQFWDPRDLEMVLKLTARIWFEGVTALFIPRVRCVCRNGRSIEVQVLWNAQSVMIDGIVRNVTFLHFMPLQ</sequence>
<dbReference type="InterPro" id="IPR001138">
    <property type="entry name" value="Zn2Cys6_DnaBD"/>
</dbReference>
<keyword evidence="4" id="KW-0539">Nucleus</keyword>
<name>A0A0G4J8U5_PLABS</name>
<dbReference type="Proteomes" id="UP000290189">
    <property type="component" value="Unassembled WGS sequence"/>
</dbReference>
<organism evidence="6 8">
    <name type="scientific">Plasmodiophora brassicae</name>
    <name type="common">Clubroot disease agent</name>
    <dbReference type="NCBI Taxonomy" id="37360"/>
    <lineage>
        <taxon>Eukaryota</taxon>
        <taxon>Sar</taxon>
        <taxon>Rhizaria</taxon>
        <taxon>Endomyxa</taxon>
        <taxon>Phytomyxea</taxon>
        <taxon>Plasmodiophorida</taxon>
        <taxon>Plasmodiophoridae</taxon>
        <taxon>Plasmodiophora</taxon>
    </lineage>
</organism>
<dbReference type="EMBL" id="OVEO01000012">
    <property type="protein sequence ID" value="SPQ99644.1"/>
    <property type="molecule type" value="Genomic_DNA"/>
</dbReference>
<evidence type="ECO:0000313" key="8">
    <source>
        <dbReference type="Proteomes" id="UP000039324"/>
    </source>
</evidence>
<dbReference type="PROSITE" id="PS00463">
    <property type="entry name" value="ZN2_CY6_FUNGAL_1"/>
    <property type="match status" value="2"/>
</dbReference>
<keyword evidence="3" id="KW-0238">DNA-binding</keyword>
<dbReference type="InterPro" id="IPR050987">
    <property type="entry name" value="AtrR-like"/>
</dbReference>
<dbReference type="Gene3D" id="4.10.240.10">
    <property type="entry name" value="Zn(2)-C6 fungal-type DNA-binding domain"/>
    <property type="match status" value="2"/>
</dbReference>
<dbReference type="CDD" id="cd00067">
    <property type="entry name" value="GAL4"/>
    <property type="match status" value="2"/>
</dbReference>
<dbReference type="PANTHER" id="PTHR46910">
    <property type="entry name" value="TRANSCRIPTION FACTOR PDR1"/>
    <property type="match status" value="1"/>
</dbReference>
<comment type="subcellular location">
    <subcellularLocation>
        <location evidence="1">Nucleus</location>
    </subcellularLocation>
</comment>
<dbReference type="AlphaFoldDB" id="A0A0G4J8U5"/>
<dbReference type="Pfam" id="PF00172">
    <property type="entry name" value="Zn_clus"/>
    <property type="match status" value="2"/>
</dbReference>